<dbReference type="AlphaFoldDB" id="A0A7Y0ZWM6"/>
<evidence type="ECO:0000313" key="4">
    <source>
        <dbReference type="Proteomes" id="UP000552560"/>
    </source>
</evidence>
<reference evidence="3 4" key="1">
    <citation type="journal article" date="2020" name="Front. Microbiol.">
        <title>Genetic Organization of the aprX-lipA2 Operon Affects the Proteolytic Potential of Pseudomonas Species in Milk.</title>
        <authorList>
            <person name="Maier C."/>
            <person name="Huptas C."/>
            <person name="von Neubeck M."/>
            <person name="Scherer S."/>
            <person name="Wenning M."/>
            <person name="Lucking G."/>
        </authorList>
    </citation>
    <scope>NUCLEOTIDE SEQUENCE [LARGE SCALE GENOMIC DNA]</scope>
    <source>
        <strain evidence="3 4">WS 4671</strain>
    </source>
</reference>
<name>A0A7Y0ZWM6_PSEVE</name>
<evidence type="ECO:0000259" key="2">
    <source>
        <dbReference type="Pfam" id="PF16778"/>
    </source>
</evidence>
<dbReference type="InterPro" id="IPR031893">
    <property type="entry name" value="Phage_tail_APC"/>
</dbReference>
<comment type="caution">
    <text evidence="3">The sequence shown here is derived from an EMBL/GenBank/DDBJ whole genome shotgun (WGS) entry which is preliminary data.</text>
</comment>
<proteinExistence type="predicted"/>
<sequence>MIFFSAKTIGFYPAELRESYELQGVWPDDAVEVSEEEQAIYWCVCPPTGKVLGSLKGRPAFVNPPALSPEESAVIERAWRDGELKGSDDIVARHRDQVEAGGATTLTADQYKELQVYRLALRDWPESSGFPKTSKRPKIPAWLAEQASK</sequence>
<accession>A0A7Y0ZWM6</accession>
<dbReference type="EMBL" id="JAAQWE010000025">
    <property type="protein sequence ID" value="NMX99360.1"/>
    <property type="molecule type" value="Genomic_DNA"/>
</dbReference>
<evidence type="ECO:0000313" key="3">
    <source>
        <dbReference type="EMBL" id="NMX99360.1"/>
    </source>
</evidence>
<dbReference type="Proteomes" id="UP000552560">
    <property type="component" value="Unassembled WGS sequence"/>
</dbReference>
<feature type="region of interest" description="Disordered" evidence="1">
    <location>
        <begin position="126"/>
        <end position="149"/>
    </location>
</feature>
<evidence type="ECO:0000256" key="1">
    <source>
        <dbReference type="SAM" id="MobiDB-lite"/>
    </source>
</evidence>
<dbReference type="Pfam" id="PF16778">
    <property type="entry name" value="Phage_tail_APC"/>
    <property type="match status" value="1"/>
</dbReference>
<protein>
    <submittedName>
        <fullName evidence="3">Tail fiber assembly protein</fullName>
    </submittedName>
</protein>
<dbReference type="RefSeq" id="WP_169850719.1">
    <property type="nucleotide sequence ID" value="NZ_JAAQWE010000025.1"/>
</dbReference>
<gene>
    <name evidence="3" type="ORF">HBO43_22475</name>
</gene>
<feature type="domain" description="Phage tail assembly chaperone-like" evidence="2">
    <location>
        <begin position="76"/>
        <end position="141"/>
    </location>
</feature>
<organism evidence="3 4">
    <name type="scientific">Pseudomonas veronii</name>
    <dbReference type="NCBI Taxonomy" id="76761"/>
    <lineage>
        <taxon>Bacteria</taxon>
        <taxon>Pseudomonadati</taxon>
        <taxon>Pseudomonadota</taxon>
        <taxon>Gammaproteobacteria</taxon>
        <taxon>Pseudomonadales</taxon>
        <taxon>Pseudomonadaceae</taxon>
        <taxon>Pseudomonas</taxon>
    </lineage>
</organism>